<proteinExistence type="predicted"/>
<dbReference type="OrthoDB" id="7063435at2"/>
<protein>
    <recommendedName>
        <fullName evidence="3">SRPBCC family protein</fullName>
    </recommendedName>
</protein>
<sequence>MPARFHHVTVSSAVAAPRAAVWARIASFEGVNDELGPILSMSAPPEVPALTPELATGQPLFRSWLRLFGILPVDYDHIGFGAIEPGEYFAERSTMGLMTAWHHDRHLHDAAGGTRVVDHLAFVPRVPGTGPLARVLVRALFHHRHRRLARHFGAIAPITSSTAIDPR</sequence>
<evidence type="ECO:0000313" key="2">
    <source>
        <dbReference type="Proteomes" id="UP000284605"/>
    </source>
</evidence>
<dbReference type="Proteomes" id="UP000284605">
    <property type="component" value="Unassembled WGS sequence"/>
</dbReference>
<organism evidence="1 2">
    <name type="scientific">Oleomonas cavernae</name>
    <dbReference type="NCBI Taxonomy" id="2320859"/>
    <lineage>
        <taxon>Bacteria</taxon>
        <taxon>Pseudomonadati</taxon>
        <taxon>Pseudomonadota</taxon>
        <taxon>Alphaproteobacteria</taxon>
        <taxon>Acetobacterales</taxon>
        <taxon>Acetobacteraceae</taxon>
        <taxon>Oleomonas</taxon>
    </lineage>
</organism>
<gene>
    <name evidence="1" type="ORF">D3874_12745</name>
</gene>
<name>A0A418WCR7_9PROT</name>
<keyword evidence="2" id="KW-1185">Reference proteome</keyword>
<dbReference type="Gene3D" id="3.30.530.20">
    <property type="match status" value="1"/>
</dbReference>
<evidence type="ECO:0008006" key="3">
    <source>
        <dbReference type="Google" id="ProtNLM"/>
    </source>
</evidence>
<dbReference type="InterPro" id="IPR023393">
    <property type="entry name" value="START-like_dom_sf"/>
</dbReference>
<comment type="caution">
    <text evidence="1">The sequence shown here is derived from an EMBL/GenBank/DDBJ whole genome shotgun (WGS) entry which is preliminary data.</text>
</comment>
<dbReference type="AlphaFoldDB" id="A0A418WCR7"/>
<reference evidence="1 2" key="1">
    <citation type="submission" date="2018-09" db="EMBL/GenBank/DDBJ databases">
        <authorList>
            <person name="Zhu H."/>
        </authorList>
    </citation>
    <scope>NUCLEOTIDE SEQUENCE [LARGE SCALE GENOMIC DNA]</scope>
    <source>
        <strain evidence="1 2">K1W22B-8</strain>
    </source>
</reference>
<dbReference type="EMBL" id="QYUK01000011">
    <property type="protein sequence ID" value="RJF87784.1"/>
    <property type="molecule type" value="Genomic_DNA"/>
</dbReference>
<dbReference type="RefSeq" id="WP_119778420.1">
    <property type="nucleotide sequence ID" value="NZ_QYUK01000011.1"/>
</dbReference>
<evidence type="ECO:0000313" key="1">
    <source>
        <dbReference type="EMBL" id="RJF87784.1"/>
    </source>
</evidence>
<dbReference type="SUPFAM" id="SSF55961">
    <property type="entry name" value="Bet v1-like"/>
    <property type="match status" value="1"/>
</dbReference>
<accession>A0A418WCR7</accession>